<organism evidence="6 7">
    <name type="scientific">Lecanosticta acicola</name>
    <dbReference type="NCBI Taxonomy" id="111012"/>
    <lineage>
        <taxon>Eukaryota</taxon>
        <taxon>Fungi</taxon>
        <taxon>Dikarya</taxon>
        <taxon>Ascomycota</taxon>
        <taxon>Pezizomycotina</taxon>
        <taxon>Dothideomycetes</taxon>
        <taxon>Dothideomycetidae</taxon>
        <taxon>Mycosphaerellales</taxon>
        <taxon>Mycosphaerellaceae</taxon>
        <taxon>Lecanosticta</taxon>
    </lineage>
</organism>
<evidence type="ECO:0000256" key="3">
    <source>
        <dbReference type="ARBA" id="ARBA00023242"/>
    </source>
</evidence>
<protein>
    <submittedName>
        <fullName evidence="6">Aurofusarin cluster transcription factor aurR2-like</fullName>
    </submittedName>
</protein>
<evidence type="ECO:0000313" key="6">
    <source>
        <dbReference type="EMBL" id="CAK4030960.1"/>
    </source>
</evidence>
<reference evidence="6" key="1">
    <citation type="submission" date="2023-11" db="EMBL/GenBank/DDBJ databases">
        <authorList>
            <person name="Alioto T."/>
            <person name="Alioto T."/>
            <person name="Gomez Garrido J."/>
        </authorList>
    </citation>
    <scope>NUCLEOTIDE SEQUENCE</scope>
</reference>
<dbReference type="GO" id="GO:0000981">
    <property type="term" value="F:DNA-binding transcription factor activity, RNA polymerase II-specific"/>
    <property type="evidence" value="ECO:0007669"/>
    <property type="project" value="InterPro"/>
</dbReference>
<dbReference type="Gene3D" id="4.10.240.10">
    <property type="entry name" value="Zn(2)-C6 fungal-type DNA-binding domain"/>
    <property type="match status" value="1"/>
</dbReference>
<evidence type="ECO:0000256" key="1">
    <source>
        <dbReference type="ARBA" id="ARBA00004123"/>
    </source>
</evidence>
<proteinExistence type="predicted"/>
<keyword evidence="7" id="KW-1185">Reference proteome</keyword>
<feature type="compositionally biased region" description="Basic residues" evidence="4">
    <location>
        <begin position="579"/>
        <end position="594"/>
    </location>
</feature>
<dbReference type="Proteomes" id="UP001296104">
    <property type="component" value="Unassembled WGS sequence"/>
</dbReference>
<dbReference type="GO" id="GO:0008270">
    <property type="term" value="F:zinc ion binding"/>
    <property type="evidence" value="ECO:0007669"/>
    <property type="project" value="InterPro"/>
</dbReference>
<comment type="caution">
    <text evidence="6">The sequence shown here is derived from an EMBL/GenBank/DDBJ whole genome shotgun (WGS) entry which is preliminary data.</text>
</comment>
<evidence type="ECO:0000313" key="7">
    <source>
        <dbReference type="Proteomes" id="UP001296104"/>
    </source>
</evidence>
<dbReference type="CDD" id="cd00067">
    <property type="entry name" value="GAL4"/>
    <property type="match status" value="1"/>
</dbReference>
<dbReference type="InterPro" id="IPR036864">
    <property type="entry name" value="Zn2-C6_fun-type_DNA-bd_sf"/>
</dbReference>
<dbReference type="PANTHER" id="PTHR31001:SF50">
    <property type="entry name" value="ZN(II)2CYS6 TRANSCRIPTION FACTOR (EUROFUNG)"/>
    <property type="match status" value="1"/>
</dbReference>
<feature type="region of interest" description="Disordered" evidence="4">
    <location>
        <begin position="579"/>
        <end position="607"/>
    </location>
</feature>
<dbReference type="Pfam" id="PF00172">
    <property type="entry name" value="Zn_clus"/>
    <property type="match status" value="1"/>
</dbReference>
<keyword evidence="3" id="KW-0539">Nucleus</keyword>
<accession>A0AAI8Z1K9</accession>
<gene>
    <name evidence="6" type="ORF">LECACI_7A006118</name>
</gene>
<dbReference type="PROSITE" id="PS00463">
    <property type="entry name" value="ZN2_CY6_FUNGAL_1"/>
    <property type="match status" value="1"/>
</dbReference>
<sequence>MAEEDAERQPVNKPGTSCLGCRRRKLKCTRETEGCQNCVKADLPCVYPTPEVGVKRKRGPYKKDKPARQRHLEDLVRYLEPKNSSSEANVQQDTGSSGQSASPANVGQTPPAPSDRPSFGRPSLHSANSEDLVKDALIALTKSSVSEHESRQDDGVFLSHNYALQQGSEFNVPHPPIRRILEYWQIFVTRVDPMTKVIHAPSFGKRLFSVIDNLGTIPSSTEAMLFSIYYAAVSSCTARECRIQFGESQATLMSRYGRNIEAALGENHEVPALEALQALVLYLICIRRQHDGTNARTLWQLGVRSAQMVGAHEDPEGKYPPFEAEMRRRAWCHLHGLENSAAEAVQSRGKSIMSTSNVKLPSNLNDDDLYPDMTEAPRARIGITDMTFPTLRFEIHRLVSALVAMRRQQSSSWNHGNTLRESQMMYLDQAKARFCEQYTNHMDPSRPYDWMCLMFVEGMLIKAQLVIDFPLGTTPTKTMPADERMCLLKSSVGIISITRHLSVDDRISGWLWYFRGFVQWHSLAIVVAELSWNANPEFADFAWQVLDPIFADWDRLYRMKRDEPAWVHVNSMIERARHLRRQRPKQSHVQKRNKPNNAAKARPSTGIFPDPTLMGNTSAAAPSFEPSDASAAQGLAALAATEGSLTHDTSGAPSYHVPTPESIVQGPPPSQYSHTTPMMNFDINFAPSAENFDSVDFGAFDAVFGSASWDSIELLDHVNAQLEEVERHGRAHDEMGRG</sequence>
<dbReference type="SMART" id="SM00066">
    <property type="entry name" value="GAL4"/>
    <property type="match status" value="1"/>
</dbReference>
<feature type="compositionally biased region" description="Polar residues" evidence="4">
    <location>
        <begin position="82"/>
        <end position="108"/>
    </location>
</feature>
<dbReference type="AlphaFoldDB" id="A0AAI8Z1K9"/>
<evidence type="ECO:0000256" key="4">
    <source>
        <dbReference type="SAM" id="MobiDB-lite"/>
    </source>
</evidence>
<dbReference type="CDD" id="cd12148">
    <property type="entry name" value="fungal_TF_MHR"/>
    <property type="match status" value="1"/>
</dbReference>
<dbReference type="InterPro" id="IPR001138">
    <property type="entry name" value="Zn2Cys6_DnaBD"/>
</dbReference>
<name>A0AAI8Z1K9_9PEZI</name>
<dbReference type="SUPFAM" id="SSF57701">
    <property type="entry name" value="Zn2/Cys6 DNA-binding domain"/>
    <property type="match status" value="1"/>
</dbReference>
<feature type="compositionally biased region" description="Basic and acidic residues" evidence="4">
    <location>
        <begin position="61"/>
        <end position="80"/>
    </location>
</feature>
<evidence type="ECO:0000256" key="2">
    <source>
        <dbReference type="ARBA" id="ARBA00022723"/>
    </source>
</evidence>
<comment type="subcellular location">
    <subcellularLocation>
        <location evidence="1">Nucleus</location>
    </subcellularLocation>
</comment>
<keyword evidence="2" id="KW-0479">Metal-binding</keyword>
<dbReference type="InterPro" id="IPR050613">
    <property type="entry name" value="Sec_Metabolite_Reg"/>
</dbReference>
<dbReference type="PROSITE" id="PS50048">
    <property type="entry name" value="ZN2_CY6_FUNGAL_2"/>
    <property type="match status" value="1"/>
</dbReference>
<feature type="domain" description="Zn(2)-C6 fungal-type" evidence="5">
    <location>
        <begin position="17"/>
        <end position="47"/>
    </location>
</feature>
<dbReference type="PANTHER" id="PTHR31001">
    <property type="entry name" value="UNCHARACTERIZED TRANSCRIPTIONAL REGULATORY PROTEIN"/>
    <property type="match status" value="1"/>
</dbReference>
<feature type="region of interest" description="Disordered" evidence="4">
    <location>
        <begin position="49"/>
        <end position="126"/>
    </location>
</feature>
<dbReference type="EMBL" id="CAVMBE010000042">
    <property type="protein sequence ID" value="CAK4030960.1"/>
    <property type="molecule type" value="Genomic_DNA"/>
</dbReference>
<evidence type="ECO:0000259" key="5">
    <source>
        <dbReference type="PROSITE" id="PS50048"/>
    </source>
</evidence>
<dbReference type="GO" id="GO:0005634">
    <property type="term" value="C:nucleus"/>
    <property type="evidence" value="ECO:0007669"/>
    <property type="project" value="UniProtKB-SubCell"/>
</dbReference>